<reference evidence="1 2" key="1">
    <citation type="journal article" date="2018" name="Sci. Rep.">
        <title>Genomic signatures of local adaptation to the degree of environmental predictability in rotifers.</title>
        <authorList>
            <person name="Franch-Gras L."/>
            <person name="Hahn C."/>
            <person name="Garcia-Roger E.M."/>
            <person name="Carmona M.J."/>
            <person name="Serra M."/>
            <person name="Gomez A."/>
        </authorList>
    </citation>
    <scope>NUCLEOTIDE SEQUENCE [LARGE SCALE GENOMIC DNA]</scope>
    <source>
        <strain evidence="1">HYR1</strain>
    </source>
</reference>
<dbReference type="AlphaFoldDB" id="A0A3M7SY58"/>
<name>A0A3M7SY58_BRAPC</name>
<keyword evidence="2" id="KW-1185">Reference proteome</keyword>
<proteinExistence type="predicted"/>
<organism evidence="1 2">
    <name type="scientific">Brachionus plicatilis</name>
    <name type="common">Marine rotifer</name>
    <name type="synonym">Brachionus muelleri</name>
    <dbReference type="NCBI Taxonomy" id="10195"/>
    <lineage>
        <taxon>Eukaryota</taxon>
        <taxon>Metazoa</taxon>
        <taxon>Spiralia</taxon>
        <taxon>Gnathifera</taxon>
        <taxon>Rotifera</taxon>
        <taxon>Eurotatoria</taxon>
        <taxon>Monogononta</taxon>
        <taxon>Pseudotrocha</taxon>
        <taxon>Ploima</taxon>
        <taxon>Brachionidae</taxon>
        <taxon>Brachionus</taxon>
    </lineage>
</organism>
<evidence type="ECO:0000313" key="1">
    <source>
        <dbReference type="EMBL" id="RNA40763.1"/>
    </source>
</evidence>
<dbReference type="EMBL" id="REGN01000598">
    <property type="protein sequence ID" value="RNA40763.1"/>
    <property type="molecule type" value="Genomic_DNA"/>
</dbReference>
<comment type="caution">
    <text evidence="1">The sequence shown here is derived from an EMBL/GenBank/DDBJ whole genome shotgun (WGS) entry which is preliminary data.</text>
</comment>
<dbReference type="Proteomes" id="UP000276133">
    <property type="component" value="Unassembled WGS sequence"/>
</dbReference>
<gene>
    <name evidence="1" type="ORF">BpHYR1_003389</name>
</gene>
<accession>A0A3M7SY58</accession>
<protein>
    <submittedName>
        <fullName evidence="1">Uncharacterized protein</fullName>
    </submittedName>
</protein>
<sequence length="70" mass="8396">MSDSDRCLFSSKFYNGEWLVFSFKDKDTTQFKNSKKTIQNLWIKLFEYLKLRKSESLDRKSSAVCRIWAT</sequence>
<evidence type="ECO:0000313" key="2">
    <source>
        <dbReference type="Proteomes" id="UP000276133"/>
    </source>
</evidence>